<dbReference type="AlphaFoldDB" id="A0A5J5F654"/>
<organism evidence="3 4">
    <name type="scientific">Sphaerosporella brunnea</name>
    <dbReference type="NCBI Taxonomy" id="1250544"/>
    <lineage>
        <taxon>Eukaryota</taxon>
        <taxon>Fungi</taxon>
        <taxon>Dikarya</taxon>
        <taxon>Ascomycota</taxon>
        <taxon>Pezizomycotina</taxon>
        <taxon>Pezizomycetes</taxon>
        <taxon>Pezizales</taxon>
        <taxon>Pyronemataceae</taxon>
        <taxon>Sphaerosporella</taxon>
    </lineage>
</organism>
<dbReference type="GO" id="GO:0046983">
    <property type="term" value="F:protein dimerization activity"/>
    <property type="evidence" value="ECO:0007669"/>
    <property type="project" value="InterPro"/>
</dbReference>
<feature type="domain" description="HAT C-terminal dimerisation" evidence="2">
    <location>
        <begin position="1"/>
        <end position="48"/>
    </location>
</feature>
<comment type="caution">
    <text evidence="3">The sequence shown here is derived from an EMBL/GenBank/DDBJ whole genome shotgun (WGS) entry which is preliminary data.</text>
</comment>
<feature type="region of interest" description="Disordered" evidence="1">
    <location>
        <begin position="111"/>
        <end position="145"/>
    </location>
</feature>
<proteinExistence type="predicted"/>
<dbReference type="InParanoid" id="A0A5J5F654"/>
<feature type="region of interest" description="Disordered" evidence="1">
    <location>
        <begin position="73"/>
        <end position="94"/>
    </location>
</feature>
<gene>
    <name evidence="3" type="ORF">FN846DRAFT_903994</name>
</gene>
<keyword evidence="4" id="KW-1185">Reference proteome</keyword>
<evidence type="ECO:0000313" key="3">
    <source>
        <dbReference type="EMBL" id="KAA8911922.1"/>
    </source>
</evidence>
<feature type="compositionally biased region" description="Basic and acidic residues" evidence="1">
    <location>
        <begin position="123"/>
        <end position="137"/>
    </location>
</feature>
<dbReference type="SUPFAM" id="SSF53098">
    <property type="entry name" value="Ribonuclease H-like"/>
    <property type="match status" value="1"/>
</dbReference>
<name>A0A5J5F654_9PEZI</name>
<dbReference type="Proteomes" id="UP000326924">
    <property type="component" value="Unassembled WGS sequence"/>
</dbReference>
<evidence type="ECO:0000259" key="2">
    <source>
        <dbReference type="Pfam" id="PF05699"/>
    </source>
</evidence>
<dbReference type="InterPro" id="IPR012337">
    <property type="entry name" value="RNaseH-like_sf"/>
</dbReference>
<dbReference type="EMBL" id="VXIS01000030">
    <property type="protein sequence ID" value="KAA8911922.1"/>
    <property type="molecule type" value="Genomic_DNA"/>
</dbReference>
<reference evidence="3 4" key="1">
    <citation type="submission" date="2019-09" db="EMBL/GenBank/DDBJ databases">
        <title>Draft genome of the ectomycorrhizal ascomycete Sphaerosporella brunnea.</title>
        <authorList>
            <consortium name="DOE Joint Genome Institute"/>
            <person name="Benucci G.M."/>
            <person name="Marozzi G."/>
            <person name="Antonielli L."/>
            <person name="Sanchez S."/>
            <person name="Marco P."/>
            <person name="Wang X."/>
            <person name="Falini L.B."/>
            <person name="Barry K."/>
            <person name="Haridas S."/>
            <person name="Lipzen A."/>
            <person name="Labutti K."/>
            <person name="Grigoriev I.V."/>
            <person name="Murat C."/>
            <person name="Martin F."/>
            <person name="Albertini E."/>
            <person name="Donnini D."/>
            <person name="Bonito G."/>
        </authorList>
    </citation>
    <scope>NUCLEOTIDE SEQUENCE [LARGE SCALE GENOMIC DNA]</scope>
    <source>
        <strain evidence="3 4">Sb_GMNB300</strain>
    </source>
</reference>
<protein>
    <recommendedName>
        <fullName evidence="2">HAT C-terminal dimerisation domain-containing protein</fullName>
    </recommendedName>
</protein>
<accession>A0A5J5F654</accession>
<sequence>MTRHYLSIPAGSVPAERLSSRAGDIITKKLNRLGDRTANILLLVENWIGQPDVEEWEREDEVADWVNGCEWAPDEDDVVTSPQTSSSHLRRPAHASRDLFSLRQRHLTTEVFTPPHSSVPYLSKERLTAQKYGHEDNPDGQSNGM</sequence>
<evidence type="ECO:0000256" key="1">
    <source>
        <dbReference type="SAM" id="MobiDB-lite"/>
    </source>
</evidence>
<dbReference type="OrthoDB" id="4507940at2759"/>
<dbReference type="InterPro" id="IPR008906">
    <property type="entry name" value="HATC_C_dom"/>
</dbReference>
<dbReference type="Pfam" id="PF05699">
    <property type="entry name" value="Dimer_Tnp_hAT"/>
    <property type="match status" value="1"/>
</dbReference>
<evidence type="ECO:0000313" key="4">
    <source>
        <dbReference type="Proteomes" id="UP000326924"/>
    </source>
</evidence>